<evidence type="ECO:0000256" key="2">
    <source>
        <dbReference type="ARBA" id="ARBA00023125"/>
    </source>
</evidence>
<dbReference type="Proteomes" id="UP000001307">
    <property type="component" value="Unassembled WGS sequence"/>
</dbReference>
<dbReference type="OrthoDB" id="2143914at2759"/>
<dbReference type="AlphaFoldDB" id="E4X631"/>
<dbReference type="Pfam" id="PF09316">
    <property type="entry name" value="Cmyb_C"/>
    <property type="match status" value="1"/>
</dbReference>
<reference evidence="5" key="1">
    <citation type="journal article" date="2010" name="Science">
        <title>Plasticity of animal genome architecture unmasked by rapid evolution of a pelagic tunicate.</title>
        <authorList>
            <person name="Denoeud F."/>
            <person name="Henriet S."/>
            <person name="Mungpakdee S."/>
            <person name="Aury J.M."/>
            <person name="Da Silva C."/>
            <person name="Brinkmann H."/>
            <person name="Mikhaleva J."/>
            <person name="Olsen L.C."/>
            <person name="Jubin C."/>
            <person name="Canestro C."/>
            <person name="Bouquet J.M."/>
            <person name="Danks G."/>
            <person name="Poulain J."/>
            <person name="Campsteijn C."/>
            <person name="Adamski M."/>
            <person name="Cross I."/>
            <person name="Yadetie F."/>
            <person name="Muffato M."/>
            <person name="Louis A."/>
            <person name="Butcher S."/>
            <person name="Tsagkogeorga G."/>
            <person name="Konrad A."/>
            <person name="Singh S."/>
            <person name="Jensen M.F."/>
            <person name="Cong E.H."/>
            <person name="Eikeseth-Otteraa H."/>
            <person name="Noel B."/>
            <person name="Anthouard V."/>
            <person name="Porcel B.M."/>
            <person name="Kachouri-Lafond R."/>
            <person name="Nishino A."/>
            <person name="Ugolini M."/>
            <person name="Chourrout P."/>
            <person name="Nishida H."/>
            <person name="Aasland R."/>
            <person name="Huzurbazar S."/>
            <person name="Westhof E."/>
            <person name="Delsuc F."/>
            <person name="Lehrach H."/>
            <person name="Reinhardt R."/>
            <person name="Weissenbach J."/>
            <person name="Roy S.W."/>
            <person name="Artiguenave F."/>
            <person name="Postlethwait J.H."/>
            <person name="Manak J.R."/>
            <person name="Thompson E.M."/>
            <person name="Jaillon O."/>
            <person name="Du Pasquier L."/>
            <person name="Boudinot P."/>
            <person name="Liberles D.A."/>
            <person name="Volff J.N."/>
            <person name="Philippe H."/>
            <person name="Lenhard B."/>
            <person name="Roest Crollius H."/>
            <person name="Wincker P."/>
            <person name="Chourrout D."/>
        </authorList>
    </citation>
    <scope>NUCLEOTIDE SEQUENCE [LARGE SCALE GENOMIC DNA]</scope>
</reference>
<evidence type="ECO:0000259" key="4">
    <source>
        <dbReference type="Pfam" id="PF09316"/>
    </source>
</evidence>
<feature type="compositionally biased region" description="Polar residues" evidence="3">
    <location>
        <begin position="167"/>
        <end position="184"/>
    </location>
</feature>
<keyword evidence="6" id="KW-1185">Reference proteome</keyword>
<protein>
    <recommendedName>
        <fullName evidence="4">C-myb C-terminal domain-containing protein</fullName>
    </recommendedName>
</protein>
<evidence type="ECO:0000313" key="6">
    <source>
        <dbReference type="Proteomes" id="UP000001307"/>
    </source>
</evidence>
<evidence type="ECO:0000256" key="1">
    <source>
        <dbReference type="ARBA" id="ARBA00022737"/>
    </source>
</evidence>
<accession>E4X631</accession>
<feature type="region of interest" description="Disordered" evidence="3">
    <location>
        <begin position="1"/>
        <end position="21"/>
    </location>
</feature>
<gene>
    <name evidence="5" type="ORF">GSOID_T00002468001</name>
</gene>
<dbReference type="InterPro" id="IPR015395">
    <property type="entry name" value="C-myb_C"/>
</dbReference>
<feature type="compositionally biased region" description="Basic and acidic residues" evidence="3">
    <location>
        <begin position="132"/>
        <end position="147"/>
    </location>
</feature>
<evidence type="ECO:0000313" key="5">
    <source>
        <dbReference type="EMBL" id="CBY07491.1"/>
    </source>
</evidence>
<organism evidence="5">
    <name type="scientific">Oikopleura dioica</name>
    <name type="common">Tunicate</name>
    <dbReference type="NCBI Taxonomy" id="34765"/>
    <lineage>
        <taxon>Eukaryota</taxon>
        <taxon>Metazoa</taxon>
        <taxon>Chordata</taxon>
        <taxon>Tunicata</taxon>
        <taxon>Appendicularia</taxon>
        <taxon>Copelata</taxon>
        <taxon>Oikopleuridae</taxon>
        <taxon>Oikopleura</taxon>
    </lineage>
</organism>
<dbReference type="GO" id="GO:0003677">
    <property type="term" value="F:DNA binding"/>
    <property type="evidence" value="ECO:0007669"/>
    <property type="project" value="UniProtKB-KW"/>
</dbReference>
<sequence>MSKRDLLNLTPKRNVPFVPRTPTPFKRAMLAQEQRHGKLNRTGDVSVEDLSEVLSFIDSPKRSIAGSSRNYIELMPNPRKRVRKALQLDDDGYSSFSGTASERFRSASINSSTAPLWKNAQSSLNSCVAKDFEREQHDSKSKEHVKNEPATTETASSDDFFIKNEPSPESWNAIATGSSHTQQSLTADAEAYLKMFN</sequence>
<name>E4X631_OIKDI</name>
<keyword evidence="2" id="KW-0238">DNA-binding</keyword>
<proteinExistence type="predicted"/>
<feature type="domain" description="C-myb C-terminal" evidence="4">
    <location>
        <begin position="15"/>
        <end position="90"/>
    </location>
</feature>
<dbReference type="InParanoid" id="E4X631"/>
<evidence type="ECO:0000256" key="3">
    <source>
        <dbReference type="SAM" id="MobiDB-lite"/>
    </source>
</evidence>
<feature type="region of interest" description="Disordered" evidence="3">
    <location>
        <begin position="132"/>
        <end position="184"/>
    </location>
</feature>
<dbReference type="EMBL" id="FN653026">
    <property type="protein sequence ID" value="CBY07491.1"/>
    <property type="molecule type" value="Genomic_DNA"/>
</dbReference>
<keyword evidence="1" id="KW-0677">Repeat</keyword>